<keyword evidence="2" id="KW-1185">Reference proteome</keyword>
<name>A0ABU5LIA5_9GAMM</name>
<dbReference type="RefSeq" id="WP_322543475.1">
    <property type="nucleotide sequence ID" value="NZ_JAOBTT010000001.1"/>
</dbReference>
<dbReference type="EMBL" id="JAOBTT010000001">
    <property type="protein sequence ID" value="MDZ7279672.1"/>
    <property type="molecule type" value="Genomic_DNA"/>
</dbReference>
<dbReference type="Proteomes" id="UP001288620">
    <property type="component" value="Unassembled WGS sequence"/>
</dbReference>
<protein>
    <submittedName>
        <fullName evidence="1">Uncharacterized protein</fullName>
    </submittedName>
</protein>
<proteinExistence type="predicted"/>
<comment type="caution">
    <text evidence="1">The sequence shown here is derived from an EMBL/GenBank/DDBJ whole genome shotgun (WGS) entry which is preliminary data.</text>
</comment>
<organism evidence="1 2">
    <name type="scientific">Pantoea eucrina</name>
    <dbReference type="NCBI Taxonomy" id="472693"/>
    <lineage>
        <taxon>Bacteria</taxon>
        <taxon>Pseudomonadati</taxon>
        <taxon>Pseudomonadota</taxon>
        <taxon>Gammaproteobacteria</taxon>
        <taxon>Enterobacterales</taxon>
        <taxon>Erwiniaceae</taxon>
        <taxon>Pantoea</taxon>
    </lineage>
</organism>
<reference evidence="2" key="1">
    <citation type="submission" date="2023-07" db="EMBL/GenBank/DDBJ databases">
        <title>Structural and functional analysis of rice phyllospheric bacteria for their antimicrobial properties and defense elicitation against blast disease.</title>
        <authorList>
            <person name="Sahu K.P."/>
            <person name="Asharani P."/>
            <person name="Kumar M."/>
            <person name="Reddy B."/>
            <person name="Kumar A."/>
        </authorList>
    </citation>
    <scope>NUCLEOTIDE SEQUENCE [LARGE SCALE GENOMIC DNA]</scope>
    <source>
        <strain evidence="2">OsEp_Plm_30P10</strain>
    </source>
</reference>
<accession>A0ABU5LIA5</accession>
<evidence type="ECO:0000313" key="2">
    <source>
        <dbReference type="Proteomes" id="UP001288620"/>
    </source>
</evidence>
<gene>
    <name evidence="1" type="ORF">N4G40_15555</name>
</gene>
<sequence>MTPVETGVREYCANTREKGTVAVMRRRVQEQQCGIGLRFRITLTNPSAVATKFIKECDVEQRLNTENINLPTQSSKELISWSYCTIFDQKF</sequence>
<evidence type="ECO:0000313" key="1">
    <source>
        <dbReference type="EMBL" id="MDZ7279672.1"/>
    </source>
</evidence>